<dbReference type="EC" id="2.7.13.3" evidence="2"/>
<evidence type="ECO:0000313" key="9">
    <source>
        <dbReference type="EMBL" id="TDQ49766.1"/>
    </source>
</evidence>
<dbReference type="GO" id="GO:0004016">
    <property type="term" value="F:adenylate cyclase activity"/>
    <property type="evidence" value="ECO:0007669"/>
    <property type="project" value="UniProtKB-ARBA"/>
</dbReference>
<evidence type="ECO:0000256" key="4">
    <source>
        <dbReference type="ARBA" id="ARBA00023012"/>
    </source>
</evidence>
<evidence type="ECO:0000259" key="8">
    <source>
        <dbReference type="PROSITE" id="PS50125"/>
    </source>
</evidence>
<dbReference type="InterPro" id="IPR036890">
    <property type="entry name" value="HATPase_C_sf"/>
</dbReference>
<dbReference type="Pfam" id="PF00072">
    <property type="entry name" value="Response_reg"/>
    <property type="match status" value="1"/>
</dbReference>
<evidence type="ECO:0000313" key="10">
    <source>
        <dbReference type="Proteomes" id="UP000295375"/>
    </source>
</evidence>
<dbReference type="Gene3D" id="2.60.40.10">
    <property type="entry name" value="Immunoglobulins"/>
    <property type="match status" value="1"/>
</dbReference>
<dbReference type="FunFam" id="3.30.565.10:FF:000010">
    <property type="entry name" value="Sensor histidine kinase RcsC"/>
    <property type="match status" value="1"/>
</dbReference>
<keyword evidence="4" id="KW-0902">Two-component regulatory system</keyword>
<dbReference type="SUPFAM" id="SSF55874">
    <property type="entry name" value="ATPase domain of HSP90 chaperone/DNA topoisomerase II/histidine kinase"/>
    <property type="match status" value="1"/>
</dbReference>
<evidence type="ECO:0000259" key="6">
    <source>
        <dbReference type="PROSITE" id="PS50109"/>
    </source>
</evidence>
<dbReference type="CDD" id="cd16922">
    <property type="entry name" value="HATPase_EvgS-ArcB-TorS-like"/>
    <property type="match status" value="1"/>
</dbReference>
<dbReference type="RefSeq" id="WP_133588364.1">
    <property type="nucleotide sequence ID" value="NZ_CP037953.1"/>
</dbReference>
<dbReference type="PROSITE" id="PS50109">
    <property type="entry name" value="HIS_KIN"/>
    <property type="match status" value="1"/>
</dbReference>
<keyword evidence="10" id="KW-1185">Reference proteome</keyword>
<dbReference type="InterPro" id="IPR011123">
    <property type="entry name" value="Y_Y_Y"/>
</dbReference>
<name>A0A4R6UU34_9GAMM</name>
<evidence type="ECO:0000256" key="1">
    <source>
        <dbReference type="ARBA" id="ARBA00000085"/>
    </source>
</evidence>
<gene>
    <name evidence="9" type="ORF">EV696_103135</name>
</gene>
<dbReference type="InterPro" id="IPR001789">
    <property type="entry name" value="Sig_transdc_resp-reg_receiver"/>
</dbReference>
<dbReference type="InterPro" id="IPR011047">
    <property type="entry name" value="Quinoprotein_ADH-like_sf"/>
</dbReference>
<dbReference type="Gene3D" id="3.30.565.10">
    <property type="entry name" value="Histidine kinase-like ATPase, C-terminal domain"/>
    <property type="match status" value="1"/>
</dbReference>
<dbReference type="PANTHER" id="PTHR43547">
    <property type="entry name" value="TWO-COMPONENT HISTIDINE KINASE"/>
    <property type="match status" value="1"/>
</dbReference>
<dbReference type="Gene3D" id="3.40.50.2300">
    <property type="match status" value="1"/>
</dbReference>
<accession>A0A4R6UU34</accession>
<dbReference type="SUPFAM" id="SSF52172">
    <property type="entry name" value="CheY-like"/>
    <property type="match status" value="1"/>
</dbReference>
<dbReference type="Pfam" id="PF07495">
    <property type="entry name" value="Y_Y_Y"/>
    <property type="match status" value="1"/>
</dbReference>
<proteinExistence type="predicted"/>
<evidence type="ECO:0000256" key="3">
    <source>
        <dbReference type="ARBA" id="ARBA00022553"/>
    </source>
</evidence>
<dbReference type="SUPFAM" id="SSF55073">
    <property type="entry name" value="Nucleotide cyclase"/>
    <property type="match status" value="1"/>
</dbReference>
<evidence type="ECO:0000256" key="5">
    <source>
        <dbReference type="PROSITE-ProRule" id="PRU00169"/>
    </source>
</evidence>
<comment type="caution">
    <text evidence="9">The sequence shown here is derived from an EMBL/GenBank/DDBJ whole genome shotgun (WGS) entry which is preliminary data.</text>
</comment>
<dbReference type="InterPro" id="IPR029787">
    <property type="entry name" value="Nucleotide_cyclase"/>
</dbReference>
<dbReference type="PROSITE" id="PS50110">
    <property type="entry name" value="RESPONSE_REGULATORY"/>
    <property type="match status" value="1"/>
</dbReference>
<dbReference type="InterPro" id="IPR001054">
    <property type="entry name" value="A/G_cyclase"/>
</dbReference>
<dbReference type="InterPro" id="IPR003661">
    <property type="entry name" value="HisK_dim/P_dom"/>
</dbReference>
<dbReference type="PRINTS" id="PR00344">
    <property type="entry name" value="BCTRLSENSOR"/>
</dbReference>
<dbReference type="CDD" id="cd00082">
    <property type="entry name" value="HisKA"/>
    <property type="match status" value="1"/>
</dbReference>
<comment type="catalytic activity">
    <reaction evidence="1">
        <text>ATP + protein L-histidine = ADP + protein N-phospho-L-histidine.</text>
        <dbReference type="EC" id="2.7.13.3"/>
    </reaction>
</comment>
<dbReference type="InterPro" id="IPR004358">
    <property type="entry name" value="Sig_transdc_His_kin-like_C"/>
</dbReference>
<dbReference type="Gene3D" id="1.10.287.130">
    <property type="match status" value="1"/>
</dbReference>
<evidence type="ECO:0000259" key="7">
    <source>
        <dbReference type="PROSITE" id="PS50110"/>
    </source>
</evidence>
<dbReference type="Pfam" id="PF07494">
    <property type="entry name" value="Reg_prop"/>
    <property type="match status" value="7"/>
</dbReference>
<feature type="domain" description="Guanylate cyclase" evidence="8">
    <location>
        <begin position="1258"/>
        <end position="1393"/>
    </location>
</feature>
<dbReference type="SMART" id="SM00388">
    <property type="entry name" value="HisKA"/>
    <property type="match status" value="1"/>
</dbReference>
<dbReference type="SMART" id="SM00387">
    <property type="entry name" value="HATPase_c"/>
    <property type="match status" value="1"/>
</dbReference>
<feature type="domain" description="Response regulatory" evidence="7">
    <location>
        <begin position="1088"/>
        <end position="1204"/>
    </location>
</feature>
<dbReference type="SUPFAM" id="SSF47384">
    <property type="entry name" value="Homodimeric domain of signal transducing histidine kinase"/>
    <property type="match status" value="1"/>
</dbReference>
<organism evidence="9 10">
    <name type="scientific">Permianibacter aggregans</name>
    <dbReference type="NCBI Taxonomy" id="1510150"/>
    <lineage>
        <taxon>Bacteria</taxon>
        <taxon>Pseudomonadati</taxon>
        <taxon>Pseudomonadota</taxon>
        <taxon>Gammaproteobacteria</taxon>
        <taxon>Pseudomonadales</taxon>
        <taxon>Pseudomonadaceae</taxon>
        <taxon>Permianibacter</taxon>
    </lineage>
</organism>
<dbReference type="SUPFAM" id="SSF50998">
    <property type="entry name" value="Quinoprotein alcohol dehydrogenase-like"/>
    <property type="match status" value="1"/>
</dbReference>
<dbReference type="GO" id="GO:0009190">
    <property type="term" value="P:cyclic nucleotide biosynthetic process"/>
    <property type="evidence" value="ECO:0007669"/>
    <property type="project" value="InterPro"/>
</dbReference>
<feature type="modified residue" description="4-aspartylphosphate" evidence="5">
    <location>
        <position position="1137"/>
    </location>
</feature>
<dbReference type="InterPro" id="IPR011006">
    <property type="entry name" value="CheY-like_superfamily"/>
</dbReference>
<dbReference type="EMBL" id="SNYM01000003">
    <property type="protein sequence ID" value="TDQ49766.1"/>
    <property type="molecule type" value="Genomic_DNA"/>
</dbReference>
<dbReference type="InterPro" id="IPR003594">
    <property type="entry name" value="HATPase_dom"/>
</dbReference>
<dbReference type="CDD" id="cd17574">
    <property type="entry name" value="REC_OmpR"/>
    <property type="match status" value="1"/>
</dbReference>
<dbReference type="Gene3D" id="2.130.10.10">
    <property type="entry name" value="YVTN repeat-like/Quinoprotein amine dehydrogenase"/>
    <property type="match status" value="4"/>
</dbReference>
<dbReference type="OrthoDB" id="9812260at2"/>
<dbReference type="SMART" id="SM00448">
    <property type="entry name" value="REC"/>
    <property type="match status" value="1"/>
</dbReference>
<dbReference type="GO" id="GO:0000155">
    <property type="term" value="F:phosphorelay sensor kinase activity"/>
    <property type="evidence" value="ECO:0007669"/>
    <property type="project" value="InterPro"/>
</dbReference>
<dbReference type="SMART" id="SM00044">
    <property type="entry name" value="CYCc"/>
    <property type="match status" value="1"/>
</dbReference>
<dbReference type="PROSITE" id="PS50125">
    <property type="entry name" value="GUANYLATE_CYCLASE_2"/>
    <property type="match status" value="1"/>
</dbReference>
<dbReference type="PANTHER" id="PTHR43547:SF2">
    <property type="entry name" value="HYBRID SIGNAL TRANSDUCTION HISTIDINE KINASE C"/>
    <property type="match status" value="1"/>
</dbReference>
<dbReference type="CDD" id="cd07302">
    <property type="entry name" value="CHD"/>
    <property type="match status" value="1"/>
</dbReference>
<sequence length="1459" mass="162556">MSRWWWLVLLLAQSALAVETVTFRHLDSRSGLPQNSVTSIAQDRAGYIWLGTHDGLHRYDGYSFTSYRSDPRRQESLSDNLILNLLLDRDGQLWVGTQSGLNKFDTATGSAKRYLPNENFGSLSHRRISSLLEDSLGRLWIGTPDGLNRYQPDSDSFAVFRHNPLDSASIPPGFISALAEGPQGRIWVGSQVLALFDPDEGVIKQFKSNQENAPRNITALWRDNDAGLWIGTLSDGLFYLPPDESRFRQFRFIAHEPNSLPSNAVRSILRDKGGRLWVGTEGGGLARMLSDGSGFDVYRRNGADVHSISFDEINDLFEDRSGLLWIGTLGGGVNTTSPERTGIGRVIHSSYQPNSLSDPFVWQITRDQRDHLWVGTLAGLDEINPASGEIVRYVNFADRRGKPFTPRVQTVTNDHQGRIWLGSTVGELAVFDPESLRVKLLSHPGFLQGKISNYRVFMVQQDSQKRMWVSTGEGISEVDTETLEIERTFPISDEGFPRATVRVMAEVDNQLWFGTQGGGLQRFDYDTRSVRTYQHRADDPNSLSNDMIRAIHVDDKGDMWIGTMNGLNLWRSVDRRGNVERFQSWFVSDGLPNAVVYAILPDQFGKLWLSTNSGLSEFDPLTGKFRNFDLIDGLPAQEFNSLAAAKTKDGRLWFGGNAGIAVINPSQLNYSSNPVSTLITHFEVRYPDNNGKTLENGIWQLAADQNDIEFRFAALDYRAPNRNRFSWRLSGFQNEWSKPSFRNQIAFTNLDPGQYTFEVRNANADGVWSTDIAKVMFFIQAPWYARWYSYVGYVALVLLLISWAYYNHRRKIASQQRINEQLRRIDKLKDEFLATTSHELRTPLNGIIGIADALRDGVAGDLNDRARNHLSLIADSGRRLSHLVNEILDFKKLSHGNVTLDPHTLDLQSSVAVVLALSQPLVGDKSISLVNAVPADFPPLFADEDRLEQILHNLIGNAIKFTQQGHVTVTARVEGDKAEIQIADSGIGISPEQLERIFLPFEQVAEANTRRHGGTGLGLAVVKKLVEMHGGNVEVQSSIGNGSQFRFTLPLAETGAKVKPAKPTSLSTAQLTQMHLPVTTATDNALATILVADDEPLNCQVVADCLGLQGYSVVTVGDGQAALDMIAKRPFALVILDVMMPKLSGFDVCRKLREVYAPHELPILMLSARNRAEDIATGLAAGANDYIGKPVERSVLVARVKNLLALHEVNDAKQAQEKARMVQEACDRLARYFPPPLVRKLLAGSEPELLKAERRRLTVVFADLVEFTTLTDRFEPEIITDLLNTFLGKMSELVEQHDGTLNELLGDGMVILFGAPERMDKQDQAEKAVALAVAMQKEMEKLKTLWLESGIDHNIDLRIGIHQDFSTVGNFGAGQVLAYRAVGSGVNLAARLQSHCKPGRVMVSYPIYALTRERYPYDELQEIAIKGFSHPHRVCELDPDSVVETRLRLVDKSDPMGAA</sequence>
<dbReference type="Gene3D" id="3.30.70.1230">
    <property type="entry name" value="Nucleotide cyclase"/>
    <property type="match status" value="1"/>
</dbReference>
<reference evidence="9 10" key="1">
    <citation type="submission" date="2019-03" db="EMBL/GenBank/DDBJ databases">
        <title>Genomic Encyclopedia of Type Strains, Phase IV (KMG-IV): sequencing the most valuable type-strain genomes for metagenomic binning, comparative biology and taxonomic classification.</title>
        <authorList>
            <person name="Goeker M."/>
        </authorList>
    </citation>
    <scope>NUCLEOTIDE SEQUENCE [LARGE SCALE GENOMIC DNA]</scope>
    <source>
        <strain evidence="9 10">DSM 103792</strain>
    </source>
</reference>
<dbReference type="Pfam" id="PF00211">
    <property type="entry name" value="Guanylate_cyc"/>
    <property type="match status" value="1"/>
</dbReference>
<feature type="domain" description="Histidine kinase" evidence="6">
    <location>
        <begin position="835"/>
        <end position="1053"/>
    </location>
</feature>
<keyword evidence="3 5" id="KW-0597">Phosphoprotein</keyword>
<dbReference type="InterPro" id="IPR011110">
    <property type="entry name" value="Reg_prop"/>
</dbReference>
<dbReference type="Pfam" id="PF02518">
    <property type="entry name" value="HATPase_c"/>
    <property type="match status" value="1"/>
</dbReference>
<protein>
    <recommendedName>
        <fullName evidence="2">histidine kinase</fullName>
        <ecNumber evidence="2">2.7.13.3</ecNumber>
    </recommendedName>
</protein>
<dbReference type="InterPro" id="IPR013783">
    <property type="entry name" value="Ig-like_fold"/>
</dbReference>
<dbReference type="InterPro" id="IPR036097">
    <property type="entry name" value="HisK_dim/P_sf"/>
</dbReference>
<dbReference type="InterPro" id="IPR005467">
    <property type="entry name" value="His_kinase_dom"/>
</dbReference>
<dbReference type="Proteomes" id="UP000295375">
    <property type="component" value="Unassembled WGS sequence"/>
</dbReference>
<evidence type="ECO:0000256" key="2">
    <source>
        <dbReference type="ARBA" id="ARBA00012438"/>
    </source>
</evidence>
<dbReference type="SUPFAM" id="SSF63829">
    <property type="entry name" value="Calcium-dependent phosphotriesterase"/>
    <property type="match status" value="1"/>
</dbReference>
<dbReference type="Pfam" id="PF00512">
    <property type="entry name" value="HisKA"/>
    <property type="match status" value="1"/>
</dbReference>
<dbReference type="InterPro" id="IPR015943">
    <property type="entry name" value="WD40/YVTN_repeat-like_dom_sf"/>
</dbReference>